<dbReference type="InterPro" id="IPR018170">
    <property type="entry name" value="Aldo/ket_reductase_CS"/>
</dbReference>
<reference evidence="3" key="2">
    <citation type="journal article" date="2018" name="Plant J.">
        <title>The Sorghum bicolor reference genome: improved assembly, gene annotations, a transcriptome atlas, and signatures of genome organization.</title>
        <authorList>
            <person name="McCormick R.F."/>
            <person name="Truong S.K."/>
            <person name="Sreedasyam A."/>
            <person name="Jenkins J."/>
            <person name="Shu S."/>
            <person name="Sims D."/>
            <person name="Kennedy M."/>
            <person name="Amirebrahimi M."/>
            <person name="Weers B.D."/>
            <person name="McKinley B."/>
            <person name="Mattison A."/>
            <person name="Morishige D.T."/>
            <person name="Grimwood J."/>
            <person name="Schmutz J."/>
            <person name="Mullet J.E."/>
        </authorList>
    </citation>
    <scope>NUCLEOTIDE SEQUENCE [LARGE SCALE GENOMIC DNA]</scope>
    <source>
        <strain evidence="3">cv. BTx623</strain>
    </source>
</reference>
<dbReference type="InterPro" id="IPR023210">
    <property type="entry name" value="NADP_OxRdtase_dom"/>
</dbReference>
<dbReference type="SUPFAM" id="SSF51430">
    <property type="entry name" value="NAD(P)-linked oxidoreductase"/>
    <property type="match status" value="1"/>
</dbReference>
<dbReference type="InterPro" id="IPR020471">
    <property type="entry name" value="AKR"/>
</dbReference>
<dbReference type="AlphaFoldDB" id="A0A1Z5R3X3"/>
<dbReference type="PRINTS" id="PR00069">
    <property type="entry name" value="ALDKETRDTASE"/>
</dbReference>
<evidence type="ECO:0000259" key="1">
    <source>
        <dbReference type="Pfam" id="PF00248"/>
    </source>
</evidence>
<evidence type="ECO:0000313" key="2">
    <source>
        <dbReference type="EMBL" id="OQU78125.1"/>
    </source>
</evidence>
<dbReference type="GO" id="GO:0016491">
    <property type="term" value="F:oxidoreductase activity"/>
    <property type="evidence" value="ECO:0007669"/>
    <property type="project" value="InterPro"/>
</dbReference>
<feature type="domain" description="NADP-dependent oxidoreductase" evidence="1">
    <location>
        <begin position="193"/>
        <end position="250"/>
    </location>
</feature>
<organism evidence="2 3">
    <name type="scientific">Sorghum bicolor</name>
    <name type="common">Sorghum</name>
    <name type="synonym">Sorghum vulgare</name>
    <dbReference type="NCBI Taxonomy" id="4558"/>
    <lineage>
        <taxon>Eukaryota</taxon>
        <taxon>Viridiplantae</taxon>
        <taxon>Streptophyta</taxon>
        <taxon>Embryophyta</taxon>
        <taxon>Tracheophyta</taxon>
        <taxon>Spermatophyta</taxon>
        <taxon>Magnoliopsida</taxon>
        <taxon>Liliopsida</taxon>
        <taxon>Poales</taxon>
        <taxon>Poaceae</taxon>
        <taxon>PACMAD clade</taxon>
        <taxon>Panicoideae</taxon>
        <taxon>Andropogonodae</taxon>
        <taxon>Andropogoneae</taxon>
        <taxon>Sorghinae</taxon>
        <taxon>Sorghum</taxon>
    </lineage>
</organism>
<dbReference type="PANTHER" id="PTHR11732">
    <property type="entry name" value="ALDO/KETO REDUCTASE"/>
    <property type="match status" value="1"/>
</dbReference>
<sequence length="279" mass="30682">MESWLRGPAYNCSGPCPTRLHSICHCRGVEAADISAPTFGGRQNRTGHQSVGTQRAVRRMATHFVLNTGAKIPSVGLGTWQSDNGLVGDAVYAAVKAGYRHIDCAQAYNNEKEVGFGLKKVLDEGIVKREDLFITSKLWNTNHAPEDVPVALDGTLKNLQTDYVDLYLAYSPLGSPGTMMVKAGAVLEHPVVVSAAEKLGKTPAQVALRWGIQMGHSVLPKSTDEERIRANFDVYDWSIPDELFAKFSEIEQEKLIRAGFFVDPEGVFKSIEEFWDGEI</sequence>
<dbReference type="EMBL" id="CM000768">
    <property type="protein sequence ID" value="OQU78125.1"/>
    <property type="molecule type" value="Genomic_DNA"/>
</dbReference>
<proteinExistence type="predicted"/>
<dbReference type="Proteomes" id="UP000000768">
    <property type="component" value="Chromosome 9"/>
</dbReference>
<name>A0A1Z5R3X3_SORBI</name>
<dbReference type="Gramene" id="OQU78125">
    <property type="protein sequence ID" value="OQU78125"/>
    <property type="gene ID" value="SORBI_3009G161100"/>
</dbReference>
<dbReference type="ExpressionAtlas" id="A0A1Z5R3X3">
    <property type="expression patterns" value="baseline and differential"/>
</dbReference>
<dbReference type="Pfam" id="PF00248">
    <property type="entry name" value="Aldo_ket_red"/>
    <property type="match status" value="2"/>
</dbReference>
<dbReference type="PROSITE" id="PS00798">
    <property type="entry name" value="ALDOKETO_REDUCTASE_1"/>
    <property type="match status" value="1"/>
</dbReference>
<gene>
    <name evidence="2" type="ORF">SORBI_3009G161100</name>
</gene>
<evidence type="ECO:0000313" key="3">
    <source>
        <dbReference type="Proteomes" id="UP000000768"/>
    </source>
</evidence>
<accession>A0A1Z5R3X3</accession>
<reference evidence="2 3" key="1">
    <citation type="journal article" date="2009" name="Nature">
        <title>The Sorghum bicolor genome and the diversification of grasses.</title>
        <authorList>
            <person name="Paterson A.H."/>
            <person name="Bowers J.E."/>
            <person name="Bruggmann R."/>
            <person name="Dubchak I."/>
            <person name="Grimwood J."/>
            <person name="Gundlach H."/>
            <person name="Haberer G."/>
            <person name="Hellsten U."/>
            <person name="Mitros T."/>
            <person name="Poliakov A."/>
            <person name="Schmutz J."/>
            <person name="Spannagl M."/>
            <person name="Tang H."/>
            <person name="Wang X."/>
            <person name="Wicker T."/>
            <person name="Bharti A.K."/>
            <person name="Chapman J."/>
            <person name="Feltus F.A."/>
            <person name="Gowik U."/>
            <person name="Grigoriev I.V."/>
            <person name="Lyons E."/>
            <person name="Maher C.A."/>
            <person name="Martis M."/>
            <person name="Narechania A."/>
            <person name="Otillar R.P."/>
            <person name="Penning B.W."/>
            <person name="Salamov A.A."/>
            <person name="Wang Y."/>
            <person name="Zhang L."/>
            <person name="Carpita N.C."/>
            <person name="Freeling M."/>
            <person name="Gingle A.R."/>
            <person name="Hash C.T."/>
            <person name="Keller B."/>
            <person name="Klein P."/>
            <person name="Kresovich S."/>
            <person name="McCann M.C."/>
            <person name="Ming R."/>
            <person name="Peterson D.G."/>
            <person name="Mehboob-ur-Rahman"/>
            <person name="Ware D."/>
            <person name="Westhoff P."/>
            <person name="Mayer K.F."/>
            <person name="Messing J."/>
            <person name="Rokhsar D.S."/>
        </authorList>
    </citation>
    <scope>NUCLEOTIDE SEQUENCE [LARGE SCALE GENOMIC DNA]</scope>
    <source>
        <strain evidence="3">cv. BTx623</strain>
    </source>
</reference>
<keyword evidence="3" id="KW-1185">Reference proteome</keyword>
<dbReference type="InterPro" id="IPR036812">
    <property type="entry name" value="NAD(P)_OxRdtase_dom_sf"/>
</dbReference>
<dbReference type="Gene3D" id="3.20.20.100">
    <property type="entry name" value="NADP-dependent oxidoreductase domain"/>
    <property type="match status" value="2"/>
</dbReference>
<dbReference type="PROSITE" id="PS00063">
    <property type="entry name" value="ALDOKETO_REDUCTASE_3"/>
    <property type="match status" value="1"/>
</dbReference>
<feature type="domain" description="NADP-dependent oxidoreductase" evidence="1">
    <location>
        <begin position="75"/>
        <end position="169"/>
    </location>
</feature>
<protein>
    <recommendedName>
        <fullName evidence="1">NADP-dependent oxidoreductase domain-containing protein</fullName>
    </recommendedName>
</protein>